<feature type="domain" description="NAD/GMP synthase" evidence="6">
    <location>
        <begin position="16"/>
        <end position="233"/>
    </location>
</feature>
<sequence>MNLQFTNFQTKQESIKITSFIKSTLKKQGFEKVIIPVSGGLDSSTCLLLCVKALVPEKVIAVKLPSAKQNMKLADLVIRQAGIPKKNVFEINIGKAVNQVVRSLGNKVNSLRKGNIMARVRMIITYDLAKKHAALVCGAENKSEYLLGYYTRFGDEACDLSPIKHLYKTQVYQLAEYLDVPKEIINQPPSAGFWPGQTDEKEFGFTYKQADQILYLYFEKGLNKKEIHRRIQRRLKSANTKTLNFANTKT</sequence>
<dbReference type="AlphaFoldDB" id="X0SU47"/>
<dbReference type="InterPro" id="IPR022310">
    <property type="entry name" value="NAD/GMP_synthase"/>
</dbReference>
<keyword evidence="4" id="KW-0067">ATP-binding</keyword>
<dbReference type="GO" id="GO:0004359">
    <property type="term" value="F:glutaminase activity"/>
    <property type="evidence" value="ECO:0007669"/>
    <property type="project" value="InterPro"/>
</dbReference>
<dbReference type="NCBIfam" id="NF010587">
    <property type="entry name" value="PRK13980.1"/>
    <property type="match status" value="1"/>
</dbReference>
<proteinExistence type="predicted"/>
<evidence type="ECO:0000256" key="2">
    <source>
        <dbReference type="ARBA" id="ARBA00022598"/>
    </source>
</evidence>
<evidence type="ECO:0000256" key="3">
    <source>
        <dbReference type="ARBA" id="ARBA00022741"/>
    </source>
</evidence>
<dbReference type="UniPathway" id="UPA00253"/>
<dbReference type="NCBIfam" id="TIGR00552">
    <property type="entry name" value="nadE"/>
    <property type="match status" value="1"/>
</dbReference>
<dbReference type="GO" id="GO:0005524">
    <property type="term" value="F:ATP binding"/>
    <property type="evidence" value="ECO:0007669"/>
    <property type="project" value="UniProtKB-KW"/>
</dbReference>
<dbReference type="PANTHER" id="PTHR23090:SF9">
    <property type="entry name" value="GLUTAMINE-DEPENDENT NAD(+) SYNTHETASE"/>
    <property type="match status" value="1"/>
</dbReference>
<evidence type="ECO:0000313" key="7">
    <source>
        <dbReference type="EMBL" id="GAF84484.1"/>
    </source>
</evidence>
<dbReference type="EMBL" id="BARS01006224">
    <property type="protein sequence ID" value="GAF84484.1"/>
    <property type="molecule type" value="Genomic_DNA"/>
</dbReference>
<feature type="non-terminal residue" evidence="7">
    <location>
        <position position="250"/>
    </location>
</feature>
<accession>X0SU47</accession>
<name>X0SU47_9ZZZZ</name>
<dbReference type="GO" id="GO:0003952">
    <property type="term" value="F:NAD+ synthase (glutamine-hydrolyzing) activity"/>
    <property type="evidence" value="ECO:0007669"/>
    <property type="project" value="InterPro"/>
</dbReference>
<evidence type="ECO:0000256" key="1">
    <source>
        <dbReference type="ARBA" id="ARBA00004790"/>
    </source>
</evidence>
<dbReference type="CDD" id="cd00553">
    <property type="entry name" value="NAD_synthase"/>
    <property type="match status" value="1"/>
</dbReference>
<evidence type="ECO:0000256" key="5">
    <source>
        <dbReference type="ARBA" id="ARBA00023027"/>
    </source>
</evidence>
<protein>
    <recommendedName>
        <fullName evidence="6">NAD/GMP synthase domain-containing protein</fullName>
    </recommendedName>
</protein>
<keyword evidence="2" id="KW-0436">Ligase</keyword>
<dbReference type="GO" id="GO:0009435">
    <property type="term" value="P:NAD+ biosynthetic process"/>
    <property type="evidence" value="ECO:0007669"/>
    <property type="project" value="UniProtKB-UniPathway"/>
</dbReference>
<comment type="caution">
    <text evidence="7">The sequence shown here is derived from an EMBL/GenBank/DDBJ whole genome shotgun (WGS) entry which is preliminary data.</text>
</comment>
<dbReference type="PANTHER" id="PTHR23090">
    <property type="entry name" value="NH 3 /GLUTAMINE-DEPENDENT NAD + SYNTHETASE"/>
    <property type="match status" value="1"/>
</dbReference>
<reference evidence="7" key="1">
    <citation type="journal article" date="2014" name="Front. Microbiol.">
        <title>High frequency of phylogenetically diverse reductive dehalogenase-homologous genes in deep subseafloor sedimentary metagenomes.</title>
        <authorList>
            <person name="Kawai M."/>
            <person name="Futagami T."/>
            <person name="Toyoda A."/>
            <person name="Takaki Y."/>
            <person name="Nishi S."/>
            <person name="Hori S."/>
            <person name="Arai W."/>
            <person name="Tsubouchi T."/>
            <person name="Morono Y."/>
            <person name="Uchiyama I."/>
            <person name="Ito T."/>
            <person name="Fujiyama A."/>
            <person name="Inagaki F."/>
            <person name="Takami H."/>
        </authorList>
    </citation>
    <scope>NUCLEOTIDE SEQUENCE</scope>
    <source>
        <strain evidence="7">Expedition CK06-06</strain>
    </source>
</reference>
<dbReference type="InterPro" id="IPR014729">
    <property type="entry name" value="Rossmann-like_a/b/a_fold"/>
</dbReference>
<dbReference type="Pfam" id="PF02540">
    <property type="entry name" value="NAD_synthase"/>
    <property type="match status" value="1"/>
</dbReference>
<evidence type="ECO:0000259" key="6">
    <source>
        <dbReference type="Pfam" id="PF02540"/>
    </source>
</evidence>
<evidence type="ECO:0000256" key="4">
    <source>
        <dbReference type="ARBA" id="ARBA00022840"/>
    </source>
</evidence>
<dbReference type="Gene3D" id="3.40.50.620">
    <property type="entry name" value="HUPs"/>
    <property type="match status" value="1"/>
</dbReference>
<dbReference type="InterPro" id="IPR003694">
    <property type="entry name" value="NAD_synthase"/>
</dbReference>
<dbReference type="SUPFAM" id="SSF52402">
    <property type="entry name" value="Adenine nucleotide alpha hydrolases-like"/>
    <property type="match status" value="1"/>
</dbReference>
<keyword evidence="3" id="KW-0547">Nucleotide-binding</keyword>
<organism evidence="7">
    <name type="scientific">marine sediment metagenome</name>
    <dbReference type="NCBI Taxonomy" id="412755"/>
    <lineage>
        <taxon>unclassified sequences</taxon>
        <taxon>metagenomes</taxon>
        <taxon>ecological metagenomes</taxon>
    </lineage>
</organism>
<keyword evidence="5" id="KW-0520">NAD</keyword>
<dbReference type="GO" id="GO:0005737">
    <property type="term" value="C:cytoplasm"/>
    <property type="evidence" value="ECO:0007669"/>
    <property type="project" value="InterPro"/>
</dbReference>
<comment type="pathway">
    <text evidence="1">Cofactor biosynthesis; NAD(+) biosynthesis.</text>
</comment>
<gene>
    <name evidence="7" type="ORF">S01H1_12159</name>
</gene>